<dbReference type="GO" id="GO:0032040">
    <property type="term" value="C:small-subunit processome"/>
    <property type="evidence" value="ECO:0007669"/>
    <property type="project" value="TreeGrafter"/>
</dbReference>
<dbReference type="InterPro" id="IPR015943">
    <property type="entry name" value="WD40/YVTN_repeat-like_dom_sf"/>
</dbReference>
<keyword evidence="3" id="KW-0677">Repeat</keyword>
<feature type="compositionally biased region" description="Basic residues" evidence="6">
    <location>
        <begin position="1"/>
        <end position="10"/>
    </location>
</feature>
<feature type="repeat" description="WD" evidence="5">
    <location>
        <begin position="155"/>
        <end position="196"/>
    </location>
</feature>
<protein>
    <submittedName>
        <fullName evidence="7">Uncharacterized protein</fullName>
    </submittedName>
</protein>
<feature type="compositionally biased region" description="Basic and acidic residues" evidence="6">
    <location>
        <begin position="58"/>
        <end position="72"/>
    </location>
</feature>
<dbReference type="InterPro" id="IPR039241">
    <property type="entry name" value="Rrp9-like"/>
</dbReference>
<keyword evidence="4" id="KW-0539">Nucleus</keyword>
<evidence type="ECO:0000256" key="3">
    <source>
        <dbReference type="ARBA" id="ARBA00022737"/>
    </source>
</evidence>
<dbReference type="InterPro" id="IPR001680">
    <property type="entry name" value="WD40_rpt"/>
</dbReference>
<evidence type="ECO:0000256" key="5">
    <source>
        <dbReference type="PROSITE-ProRule" id="PRU00221"/>
    </source>
</evidence>
<dbReference type="EMBL" id="LSYV01000132">
    <property type="protein sequence ID" value="KXZ42593.1"/>
    <property type="molecule type" value="Genomic_DNA"/>
</dbReference>
<keyword evidence="8" id="KW-1185">Reference proteome</keyword>
<feature type="compositionally biased region" description="Acidic residues" evidence="6">
    <location>
        <begin position="91"/>
        <end position="103"/>
    </location>
</feature>
<dbReference type="PROSITE" id="PS50082">
    <property type="entry name" value="WD_REPEATS_2"/>
    <property type="match status" value="1"/>
</dbReference>
<dbReference type="PANTHER" id="PTHR19865:SF0">
    <property type="entry name" value="U3 SMALL NUCLEOLAR RNA-INTERACTING PROTEIN 2"/>
    <property type="match status" value="1"/>
</dbReference>
<evidence type="ECO:0000256" key="1">
    <source>
        <dbReference type="ARBA" id="ARBA00004123"/>
    </source>
</evidence>
<evidence type="ECO:0000256" key="6">
    <source>
        <dbReference type="SAM" id="MobiDB-lite"/>
    </source>
</evidence>
<dbReference type="AlphaFoldDB" id="A0A150FY95"/>
<dbReference type="PANTHER" id="PTHR19865">
    <property type="entry name" value="U3 SMALL NUCLEOLAR RNA INTERACTING PROTEIN 2"/>
    <property type="match status" value="1"/>
</dbReference>
<comment type="caution">
    <text evidence="7">The sequence shown here is derived from an EMBL/GenBank/DDBJ whole genome shotgun (WGS) entry which is preliminary data.</text>
</comment>
<reference evidence="8" key="1">
    <citation type="journal article" date="2016" name="Nat. Commun.">
        <title>The Gonium pectorale genome demonstrates co-option of cell cycle regulation during the evolution of multicellularity.</title>
        <authorList>
            <person name="Hanschen E.R."/>
            <person name="Marriage T.N."/>
            <person name="Ferris P.J."/>
            <person name="Hamaji T."/>
            <person name="Toyoda A."/>
            <person name="Fujiyama A."/>
            <person name="Neme R."/>
            <person name="Noguchi H."/>
            <person name="Minakuchi Y."/>
            <person name="Suzuki M."/>
            <person name="Kawai-Toyooka H."/>
            <person name="Smith D.R."/>
            <person name="Sparks H."/>
            <person name="Anderson J."/>
            <person name="Bakaric R."/>
            <person name="Luria V."/>
            <person name="Karger A."/>
            <person name="Kirschner M.W."/>
            <person name="Durand P.M."/>
            <person name="Michod R.E."/>
            <person name="Nozaki H."/>
            <person name="Olson B.J."/>
        </authorList>
    </citation>
    <scope>NUCLEOTIDE SEQUENCE [LARGE SCALE GENOMIC DNA]</scope>
    <source>
        <strain evidence="8">NIES-2863</strain>
    </source>
</reference>
<dbReference type="Gene3D" id="2.130.10.10">
    <property type="entry name" value="YVTN repeat-like/Quinoprotein amine dehydrogenase"/>
    <property type="match status" value="2"/>
</dbReference>
<organism evidence="7 8">
    <name type="scientific">Gonium pectorale</name>
    <name type="common">Green alga</name>
    <dbReference type="NCBI Taxonomy" id="33097"/>
    <lineage>
        <taxon>Eukaryota</taxon>
        <taxon>Viridiplantae</taxon>
        <taxon>Chlorophyta</taxon>
        <taxon>core chlorophytes</taxon>
        <taxon>Chlorophyceae</taxon>
        <taxon>CS clade</taxon>
        <taxon>Chlamydomonadales</taxon>
        <taxon>Volvocaceae</taxon>
        <taxon>Gonium</taxon>
    </lineage>
</organism>
<dbReference type="Proteomes" id="UP000075714">
    <property type="component" value="Unassembled WGS sequence"/>
</dbReference>
<comment type="subcellular location">
    <subcellularLocation>
        <location evidence="1">Nucleus</location>
    </subcellularLocation>
</comment>
<dbReference type="STRING" id="33097.A0A150FY95"/>
<name>A0A150FY95_GONPE</name>
<feature type="region of interest" description="Disordered" evidence="6">
    <location>
        <begin position="1"/>
        <end position="105"/>
    </location>
</feature>
<dbReference type="GO" id="GO:0034511">
    <property type="term" value="F:U3 snoRNA binding"/>
    <property type="evidence" value="ECO:0007669"/>
    <property type="project" value="InterPro"/>
</dbReference>
<keyword evidence="2 5" id="KW-0853">WD repeat</keyword>
<gene>
    <name evidence="7" type="ORF">GPECTOR_132g605</name>
</gene>
<dbReference type="SUPFAM" id="SSF101908">
    <property type="entry name" value="Putative isomerase YbhE"/>
    <property type="match status" value="1"/>
</dbReference>
<proteinExistence type="predicted"/>
<evidence type="ECO:0000256" key="4">
    <source>
        <dbReference type="ARBA" id="ARBA00023242"/>
    </source>
</evidence>
<feature type="compositionally biased region" description="Acidic residues" evidence="6">
    <location>
        <begin position="45"/>
        <end position="55"/>
    </location>
</feature>
<sequence length="284" mass="30906">MRGTGKRSTVKRGPQGSAKRAKKKDYGDDEEPLFFDDDATKKQADDEEDDEEPAETADQLRLRLAREYLSKIEDEETERDDRRGVTGGSESEGEGEDEEEEEDVRALTAEARRQRLAERLQQDVAQAQGRLQRRLAGRVRVPAPGDEGYCEPSCSRGHRLAATGLALTSDDATAYTVSKDGGICRWDVETGKRTQLYRWGPGAGASGAGDGAIRLWSVNPSKSGGAGGLSCLGALPQRGFVNGLAIARSGRFVAAAVGQEPRMGRWARDPRARNGLALHRLHVE</sequence>
<evidence type="ECO:0000313" key="8">
    <source>
        <dbReference type="Proteomes" id="UP000075714"/>
    </source>
</evidence>
<evidence type="ECO:0000256" key="2">
    <source>
        <dbReference type="ARBA" id="ARBA00022574"/>
    </source>
</evidence>
<feature type="compositionally biased region" description="Acidic residues" evidence="6">
    <location>
        <begin position="27"/>
        <end position="37"/>
    </location>
</feature>
<accession>A0A150FY95</accession>
<evidence type="ECO:0000313" key="7">
    <source>
        <dbReference type="EMBL" id="KXZ42593.1"/>
    </source>
</evidence>
<dbReference type="OrthoDB" id="189968at2759"/>